<dbReference type="SUPFAM" id="SSF56112">
    <property type="entry name" value="Protein kinase-like (PK-like)"/>
    <property type="match status" value="1"/>
</dbReference>
<keyword evidence="4 7" id="KW-0418">Kinase</keyword>
<organism evidence="7 8">
    <name type="scientific">Capronia epimyces CBS 606.96</name>
    <dbReference type="NCBI Taxonomy" id="1182542"/>
    <lineage>
        <taxon>Eukaryota</taxon>
        <taxon>Fungi</taxon>
        <taxon>Dikarya</taxon>
        <taxon>Ascomycota</taxon>
        <taxon>Pezizomycotina</taxon>
        <taxon>Eurotiomycetes</taxon>
        <taxon>Chaetothyriomycetidae</taxon>
        <taxon>Chaetothyriales</taxon>
        <taxon>Herpotrichiellaceae</taxon>
        <taxon>Capronia</taxon>
    </lineage>
</organism>
<evidence type="ECO:0000256" key="4">
    <source>
        <dbReference type="ARBA" id="ARBA00022777"/>
    </source>
</evidence>
<dbReference type="Pfam" id="PF00069">
    <property type="entry name" value="Pkinase"/>
    <property type="match status" value="1"/>
</dbReference>
<dbReference type="PROSITE" id="PS50011">
    <property type="entry name" value="PROTEIN_KINASE_DOM"/>
    <property type="match status" value="1"/>
</dbReference>
<dbReference type="eggNOG" id="KOG1290">
    <property type="taxonomic scope" value="Eukaryota"/>
</dbReference>
<evidence type="ECO:0000256" key="1">
    <source>
        <dbReference type="ARBA" id="ARBA00022527"/>
    </source>
</evidence>
<evidence type="ECO:0000259" key="6">
    <source>
        <dbReference type="PROSITE" id="PS50011"/>
    </source>
</evidence>
<keyword evidence="1" id="KW-0723">Serine/threonine-protein kinase</keyword>
<evidence type="ECO:0000313" key="8">
    <source>
        <dbReference type="Proteomes" id="UP000019478"/>
    </source>
</evidence>
<dbReference type="GO" id="GO:0043484">
    <property type="term" value="P:regulation of RNA splicing"/>
    <property type="evidence" value="ECO:0007669"/>
    <property type="project" value="TreeGrafter"/>
</dbReference>
<dbReference type="PANTHER" id="PTHR45646">
    <property type="entry name" value="SERINE/THREONINE-PROTEIN KINASE DOA-RELATED"/>
    <property type="match status" value="1"/>
</dbReference>
<keyword evidence="2" id="KW-0808">Transferase</keyword>
<dbReference type="InterPro" id="IPR051175">
    <property type="entry name" value="CLK_kinases"/>
</dbReference>
<dbReference type="InterPro" id="IPR000719">
    <property type="entry name" value="Prot_kinase_dom"/>
</dbReference>
<dbReference type="InterPro" id="IPR011009">
    <property type="entry name" value="Kinase-like_dom_sf"/>
</dbReference>
<evidence type="ECO:0000313" key="7">
    <source>
        <dbReference type="EMBL" id="EXJ92456.1"/>
    </source>
</evidence>
<dbReference type="EMBL" id="AMGY01000001">
    <property type="protein sequence ID" value="EXJ92456.1"/>
    <property type="molecule type" value="Genomic_DNA"/>
</dbReference>
<name>W9YT78_9EURO</name>
<dbReference type="HOGENOM" id="CLU_000288_81_2_1"/>
<dbReference type="AlphaFoldDB" id="W9YT78"/>
<feature type="domain" description="Protein kinase" evidence="6">
    <location>
        <begin position="1"/>
        <end position="335"/>
    </location>
</feature>
<accession>W9YT78</accession>
<dbReference type="PANTHER" id="PTHR45646:SF11">
    <property type="entry name" value="SERINE_THREONINE-PROTEIN KINASE DOA"/>
    <property type="match status" value="1"/>
</dbReference>
<dbReference type="Gene3D" id="1.10.510.10">
    <property type="entry name" value="Transferase(Phosphotransferase) domain 1"/>
    <property type="match status" value="1"/>
</dbReference>
<dbReference type="GO" id="GO:0004674">
    <property type="term" value="F:protein serine/threonine kinase activity"/>
    <property type="evidence" value="ECO:0007669"/>
    <property type="project" value="UniProtKB-KW"/>
</dbReference>
<dbReference type="RefSeq" id="XP_007729346.1">
    <property type="nucleotide sequence ID" value="XM_007731156.1"/>
</dbReference>
<dbReference type="STRING" id="1182542.W9YT78"/>
<keyword evidence="3" id="KW-0547">Nucleotide-binding</keyword>
<evidence type="ECO:0000256" key="5">
    <source>
        <dbReference type="ARBA" id="ARBA00022840"/>
    </source>
</evidence>
<gene>
    <name evidence="7" type="ORF">A1O3_01007</name>
</gene>
<keyword evidence="8" id="KW-1185">Reference proteome</keyword>
<comment type="caution">
    <text evidence="7">The sequence shown here is derived from an EMBL/GenBank/DDBJ whole genome shotgun (WGS) entry which is preliminary data.</text>
</comment>
<dbReference type="Gene3D" id="3.30.200.20">
    <property type="entry name" value="Phosphorylase Kinase, domain 1"/>
    <property type="match status" value="1"/>
</dbReference>
<evidence type="ECO:0000256" key="2">
    <source>
        <dbReference type="ARBA" id="ARBA00022679"/>
    </source>
</evidence>
<dbReference type="GeneID" id="19165146"/>
<dbReference type="Proteomes" id="UP000019478">
    <property type="component" value="Unassembled WGS sequence"/>
</dbReference>
<dbReference type="GO" id="GO:0005524">
    <property type="term" value="F:ATP binding"/>
    <property type="evidence" value="ECO:0007669"/>
    <property type="project" value="UniProtKB-KW"/>
</dbReference>
<sequence length="346" mass="38772">MLCRLGALKVVVSQIGETSTIINEVRILQRLASIPAKHNGQRHLRKFTDYFFHDGPNGRYQCLVFDVDGVSVPTLVTRCGDTRLPGRLAWQLSQQITLALDCLHSNGIAHGDLYPGNILISQREGQSSDPGSLNQLGPPVLAEIYARPGRQITKSLPRYIVEPATFPVPAMAGQAQVHASLIDFEQAFLRTDQSLAKVRTPLIFRAPETLLDSTWDLRIDIWSLACTIFELVTGQLPFDNFMPTKPPLVLEWIAMFGDVPEKWRMQAKEVVGDCQNDIDGGSLTSWLCEVDFGSGRKPEFSKEDIERLADLLARMMCYLPSERLSAQDILKHEWFVKNPLAGKKEE</sequence>
<reference evidence="7 8" key="1">
    <citation type="submission" date="2013-03" db="EMBL/GenBank/DDBJ databases">
        <title>The Genome Sequence of Capronia epimyces CBS 606.96.</title>
        <authorList>
            <consortium name="The Broad Institute Genomics Platform"/>
            <person name="Cuomo C."/>
            <person name="de Hoog S."/>
            <person name="Gorbushina A."/>
            <person name="Walker B."/>
            <person name="Young S.K."/>
            <person name="Zeng Q."/>
            <person name="Gargeya S."/>
            <person name="Fitzgerald M."/>
            <person name="Haas B."/>
            <person name="Abouelleil A."/>
            <person name="Allen A.W."/>
            <person name="Alvarado L."/>
            <person name="Arachchi H.M."/>
            <person name="Berlin A.M."/>
            <person name="Chapman S.B."/>
            <person name="Gainer-Dewar J."/>
            <person name="Goldberg J."/>
            <person name="Griggs A."/>
            <person name="Gujja S."/>
            <person name="Hansen M."/>
            <person name="Howarth C."/>
            <person name="Imamovic A."/>
            <person name="Ireland A."/>
            <person name="Larimer J."/>
            <person name="McCowan C."/>
            <person name="Murphy C."/>
            <person name="Pearson M."/>
            <person name="Poon T.W."/>
            <person name="Priest M."/>
            <person name="Roberts A."/>
            <person name="Saif S."/>
            <person name="Shea T."/>
            <person name="Sisk P."/>
            <person name="Sykes S."/>
            <person name="Wortman J."/>
            <person name="Nusbaum C."/>
            <person name="Birren B."/>
        </authorList>
    </citation>
    <scope>NUCLEOTIDE SEQUENCE [LARGE SCALE GENOMIC DNA]</scope>
    <source>
        <strain evidence="7 8">CBS 606.96</strain>
    </source>
</reference>
<protein>
    <submittedName>
        <fullName evidence="7">CMGC protein kinase</fullName>
    </submittedName>
</protein>
<keyword evidence="5" id="KW-0067">ATP-binding</keyword>
<proteinExistence type="predicted"/>
<dbReference type="OrthoDB" id="4119926at2759"/>
<evidence type="ECO:0000256" key="3">
    <source>
        <dbReference type="ARBA" id="ARBA00022741"/>
    </source>
</evidence>
<dbReference type="GO" id="GO:0005634">
    <property type="term" value="C:nucleus"/>
    <property type="evidence" value="ECO:0007669"/>
    <property type="project" value="TreeGrafter"/>
</dbReference>
<dbReference type="SMART" id="SM00220">
    <property type="entry name" value="S_TKc"/>
    <property type="match status" value="1"/>
</dbReference>